<keyword evidence="1" id="KW-0479">Metal-binding</keyword>
<evidence type="ECO:0000256" key="2">
    <source>
        <dbReference type="ARBA" id="ARBA00022833"/>
    </source>
</evidence>
<dbReference type="PANTHER" id="PTHR36206:SF16">
    <property type="entry name" value="TRANSCRIPTION FACTOR DOMAIN-CONTAINING PROTEIN-RELATED"/>
    <property type="match status" value="1"/>
</dbReference>
<dbReference type="GO" id="GO:0008270">
    <property type="term" value="F:zinc ion binding"/>
    <property type="evidence" value="ECO:0007669"/>
    <property type="project" value="InterPro"/>
</dbReference>
<dbReference type="GO" id="GO:0000981">
    <property type="term" value="F:DNA-binding transcription factor activity, RNA polymerase II-specific"/>
    <property type="evidence" value="ECO:0007669"/>
    <property type="project" value="InterPro"/>
</dbReference>
<feature type="domain" description="Zn(2)-C6 fungal-type" evidence="7">
    <location>
        <begin position="22"/>
        <end position="50"/>
    </location>
</feature>
<dbReference type="Pfam" id="PF00172">
    <property type="entry name" value="Zn_clus"/>
    <property type="match status" value="1"/>
</dbReference>
<keyword evidence="2" id="KW-0862">Zinc</keyword>
<evidence type="ECO:0000256" key="6">
    <source>
        <dbReference type="ARBA" id="ARBA00023242"/>
    </source>
</evidence>
<dbReference type="SMART" id="SM00066">
    <property type="entry name" value="GAL4"/>
    <property type="match status" value="1"/>
</dbReference>
<evidence type="ECO:0000256" key="4">
    <source>
        <dbReference type="ARBA" id="ARBA00023125"/>
    </source>
</evidence>
<dbReference type="CDD" id="cd00067">
    <property type="entry name" value="GAL4"/>
    <property type="match status" value="1"/>
</dbReference>
<dbReference type="PROSITE" id="PS00463">
    <property type="entry name" value="ZN2_CY6_FUNGAL_1"/>
    <property type="match status" value="1"/>
</dbReference>
<evidence type="ECO:0000256" key="5">
    <source>
        <dbReference type="ARBA" id="ARBA00023163"/>
    </source>
</evidence>
<evidence type="ECO:0000256" key="3">
    <source>
        <dbReference type="ARBA" id="ARBA00023015"/>
    </source>
</evidence>
<protein>
    <recommendedName>
        <fullName evidence="7">Zn(2)-C6 fungal-type domain-containing protein</fullName>
    </recommendedName>
</protein>
<dbReference type="PROSITE" id="PS50048">
    <property type="entry name" value="ZN2_CY6_FUNGAL_2"/>
    <property type="match status" value="1"/>
</dbReference>
<keyword evidence="4" id="KW-0238">DNA-binding</keyword>
<dbReference type="InterPro" id="IPR001138">
    <property type="entry name" value="Zn2Cys6_DnaBD"/>
</dbReference>
<proteinExistence type="predicted"/>
<organism evidence="8 9">
    <name type="scientific">Fusarium duplospermum</name>
    <dbReference type="NCBI Taxonomy" id="1325734"/>
    <lineage>
        <taxon>Eukaryota</taxon>
        <taxon>Fungi</taxon>
        <taxon>Dikarya</taxon>
        <taxon>Ascomycota</taxon>
        <taxon>Pezizomycotina</taxon>
        <taxon>Sordariomycetes</taxon>
        <taxon>Hypocreomycetidae</taxon>
        <taxon>Hypocreales</taxon>
        <taxon>Nectriaceae</taxon>
        <taxon>Fusarium</taxon>
        <taxon>Fusarium solani species complex</taxon>
    </lineage>
</organism>
<dbReference type="EMBL" id="NKCI01000214">
    <property type="protein sequence ID" value="RSL47575.1"/>
    <property type="molecule type" value="Genomic_DNA"/>
</dbReference>
<dbReference type="Gene3D" id="4.10.240.10">
    <property type="entry name" value="Zn(2)-C6 fungal-type DNA-binding domain"/>
    <property type="match status" value="1"/>
</dbReference>
<dbReference type="AlphaFoldDB" id="A0A428P3J1"/>
<keyword evidence="9" id="KW-1185">Reference proteome</keyword>
<dbReference type="GO" id="GO:0003677">
    <property type="term" value="F:DNA binding"/>
    <property type="evidence" value="ECO:0007669"/>
    <property type="project" value="UniProtKB-KW"/>
</dbReference>
<evidence type="ECO:0000256" key="1">
    <source>
        <dbReference type="ARBA" id="ARBA00022723"/>
    </source>
</evidence>
<sequence>MFPLKMDVDVLGPRRRRKVKTGCKTCKLRRIKCDEGKPSCSKCLSSGRLCAGYGIWDEGRASPIQCTSLSKLNTPIPSMASQEEKGHFDFFRVIASSKLAGAFPSSFWESLVLQASSSELVVLHGASALGAAYKSRAQTICDGLLQNHVSTHAANRQDQSFAVKQYARVLDMLQMQLPRTEKRLLRNGLIVCVLATAFQLVQGNHKAAATHLKNGFILVRRVQNCGYEVEPDLVEPFTRAYMQSMLLEGSNSMSNLTKDMWTSTEIPKTFASFHEARHHLDTLLIGAVRLSEDFESDNYRCPGDIHQLATLERASSAWIRAYEASLQNLLSQSNHRTIYGVFMLRMFHTMASIMISTTLASHECVFDNYTEQFESIIDQTLKMWNMNGFAVGGPFEGHRSVTGPRVTFDLGIISPLYYTAIKCRNPKLRRQSIGLLTVAPYREGIWSSVVVAKIARVVVDMEENGFYTGVQFEEDPLAPTDEESYGRLPILPEANRFRTVRVSLGEEAGGRGILSCKKASRAGLWVEGRVEFDFVDDV</sequence>
<evidence type="ECO:0000259" key="7">
    <source>
        <dbReference type="PROSITE" id="PS50048"/>
    </source>
</evidence>
<gene>
    <name evidence="8" type="ORF">CEP54_013333</name>
</gene>
<dbReference type="Proteomes" id="UP000288168">
    <property type="component" value="Unassembled WGS sequence"/>
</dbReference>
<dbReference type="InterPro" id="IPR036864">
    <property type="entry name" value="Zn2-C6_fun-type_DNA-bd_sf"/>
</dbReference>
<dbReference type="STRING" id="1325734.A0A428P3J1"/>
<evidence type="ECO:0000313" key="9">
    <source>
        <dbReference type="Proteomes" id="UP000288168"/>
    </source>
</evidence>
<accession>A0A428P3J1</accession>
<evidence type="ECO:0000313" key="8">
    <source>
        <dbReference type="EMBL" id="RSL47575.1"/>
    </source>
</evidence>
<dbReference type="SUPFAM" id="SSF57701">
    <property type="entry name" value="Zn2/Cys6 DNA-binding domain"/>
    <property type="match status" value="1"/>
</dbReference>
<dbReference type="PANTHER" id="PTHR36206">
    <property type="entry name" value="ASPERCRYPTIN BIOSYNTHESIS CLUSTER-SPECIFIC TRANSCRIPTION REGULATOR ATNN-RELATED"/>
    <property type="match status" value="1"/>
</dbReference>
<dbReference type="OrthoDB" id="3145928at2759"/>
<name>A0A428P3J1_9HYPO</name>
<comment type="caution">
    <text evidence="8">The sequence shown here is derived from an EMBL/GenBank/DDBJ whole genome shotgun (WGS) entry which is preliminary data.</text>
</comment>
<dbReference type="InterPro" id="IPR052360">
    <property type="entry name" value="Transcr_Regulatory_Proteins"/>
</dbReference>
<reference evidence="8 9" key="1">
    <citation type="submission" date="2017-06" db="EMBL/GenBank/DDBJ databases">
        <title>Comparative genomic analysis of Ambrosia Fusariam Clade fungi.</title>
        <authorList>
            <person name="Stajich J.E."/>
            <person name="Carrillo J."/>
            <person name="Kijimoto T."/>
            <person name="Eskalen A."/>
            <person name="O'Donnell K."/>
            <person name="Kasson M."/>
        </authorList>
    </citation>
    <scope>NUCLEOTIDE SEQUENCE [LARGE SCALE GENOMIC DNA]</scope>
    <source>
        <strain evidence="8 9">NRRL62584</strain>
    </source>
</reference>
<keyword evidence="5" id="KW-0804">Transcription</keyword>
<keyword evidence="6" id="KW-0539">Nucleus</keyword>
<keyword evidence="3" id="KW-0805">Transcription regulation</keyword>